<dbReference type="InterPro" id="IPR023405">
    <property type="entry name" value="Topo_IA_core_domain"/>
</dbReference>
<dbReference type="AlphaFoldDB" id="A0A2G8SYQ7"/>
<feature type="domain" description="Toprim" evidence="13">
    <location>
        <begin position="1"/>
        <end position="136"/>
    </location>
</feature>
<evidence type="ECO:0000256" key="6">
    <source>
        <dbReference type="ARBA" id="ARBA00023125"/>
    </source>
</evidence>
<dbReference type="GO" id="GO:0046872">
    <property type="term" value="F:metal ion binding"/>
    <property type="evidence" value="ECO:0007669"/>
    <property type="project" value="UniProtKB-KW"/>
</dbReference>
<dbReference type="GO" id="GO:0006281">
    <property type="term" value="P:DNA repair"/>
    <property type="evidence" value="ECO:0007669"/>
    <property type="project" value="TreeGrafter"/>
</dbReference>
<keyword evidence="6" id="KW-0238">DNA-binding</keyword>
<evidence type="ECO:0000256" key="11">
    <source>
        <dbReference type="ARBA" id="ARBA00032877"/>
    </source>
</evidence>
<dbReference type="Pfam" id="PF01751">
    <property type="entry name" value="Toprim"/>
    <property type="match status" value="1"/>
</dbReference>
<evidence type="ECO:0000256" key="3">
    <source>
        <dbReference type="ARBA" id="ARBA00012891"/>
    </source>
</evidence>
<evidence type="ECO:0000313" key="16">
    <source>
        <dbReference type="Proteomes" id="UP000228593"/>
    </source>
</evidence>
<dbReference type="InterPro" id="IPR013826">
    <property type="entry name" value="Topo_IA_cen_sub3"/>
</dbReference>
<dbReference type="EMBL" id="PDOB01000027">
    <property type="protein sequence ID" value="PIL38853.1"/>
    <property type="molecule type" value="Genomic_DNA"/>
</dbReference>
<name>A0A2G8SYQ7_9BURK</name>
<dbReference type="GO" id="GO:0006265">
    <property type="term" value="P:DNA topological change"/>
    <property type="evidence" value="ECO:0007669"/>
    <property type="project" value="InterPro"/>
</dbReference>
<dbReference type="Gene3D" id="1.10.460.10">
    <property type="entry name" value="Topoisomerase I, domain 2"/>
    <property type="match status" value="1"/>
</dbReference>
<dbReference type="Gene3D" id="2.70.20.10">
    <property type="entry name" value="Topoisomerase I, domain 3"/>
    <property type="match status" value="1"/>
</dbReference>
<evidence type="ECO:0000259" key="13">
    <source>
        <dbReference type="PROSITE" id="PS50880"/>
    </source>
</evidence>
<organism evidence="15 16">
    <name type="scientific">Massilia psychrophila</name>
    <dbReference type="NCBI Taxonomy" id="1603353"/>
    <lineage>
        <taxon>Bacteria</taxon>
        <taxon>Pseudomonadati</taxon>
        <taxon>Pseudomonadota</taxon>
        <taxon>Betaproteobacteria</taxon>
        <taxon>Burkholderiales</taxon>
        <taxon>Oxalobacteraceae</taxon>
        <taxon>Telluria group</taxon>
        <taxon>Massilia</taxon>
    </lineage>
</organism>
<comment type="similarity">
    <text evidence="2">Belongs to the type IA topoisomerase family.</text>
</comment>
<keyword evidence="4" id="KW-0479">Metal-binding</keyword>
<dbReference type="Gene3D" id="1.10.290.10">
    <property type="entry name" value="Topoisomerase I, domain 4"/>
    <property type="match status" value="1"/>
</dbReference>
<dbReference type="Gene3D" id="3.30.65.10">
    <property type="entry name" value="Bacterial Topoisomerase I, domain 1"/>
    <property type="match status" value="1"/>
</dbReference>
<dbReference type="PRINTS" id="PR00417">
    <property type="entry name" value="PRTPISMRASEI"/>
</dbReference>
<dbReference type="CDD" id="cd03362">
    <property type="entry name" value="TOPRIM_TopoIA_TopoIII"/>
    <property type="match status" value="1"/>
</dbReference>
<dbReference type="InterPro" id="IPR006171">
    <property type="entry name" value="TOPRIM_dom"/>
</dbReference>
<evidence type="ECO:0000256" key="12">
    <source>
        <dbReference type="SAM" id="MobiDB-lite"/>
    </source>
</evidence>
<dbReference type="GO" id="GO:0003677">
    <property type="term" value="F:DNA binding"/>
    <property type="evidence" value="ECO:0007669"/>
    <property type="project" value="UniProtKB-KW"/>
</dbReference>
<dbReference type="SUPFAM" id="SSF56712">
    <property type="entry name" value="Prokaryotic type I DNA topoisomerase"/>
    <property type="match status" value="1"/>
</dbReference>
<evidence type="ECO:0000256" key="7">
    <source>
        <dbReference type="ARBA" id="ARBA00023235"/>
    </source>
</evidence>
<dbReference type="Gene3D" id="3.40.50.140">
    <property type="match status" value="1"/>
</dbReference>
<evidence type="ECO:0000256" key="1">
    <source>
        <dbReference type="ARBA" id="ARBA00000213"/>
    </source>
</evidence>
<evidence type="ECO:0000256" key="4">
    <source>
        <dbReference type="ARBA" id="ARBA00022723"/>
    </source>
</evidence>
<dbReference type="SMART" id="SM00493">
    <property type="entry name" value="TOPRIM"/>
    <property type="match status" value="1"/>
</dbReference>
<evidence type="ECO:0000259" key="14">
    <source>
        <dbReference type="PROSITE" id="PS52039"/>
    </source>
</evidence>
<keyword evidence="16" id="KW-1185">Reference proteome</keyword>
<dbReference type="Pfam" id="PF01131">
    <property type="entry name" value="Topoisom_bac"/>
    <property type="match status" value="1"/>
</dbReference>
<dbReference type="InterPro" id="IPR013497">
    <property type="entry name" value="Topo_IA_cen"/>
</dbReference>
<dbReference type="InterPro" id="IPR003602">
    <property type="entry name" value="Topo_IA_DNA-bd_dom"/>
</dbReference>
<sequence>MRLFIAEKPDLAKAIVQGLGGGSRKDGYYDCGEDYVTWCFGHMLQLLDPEDYDERYKNWCMDDLPMSHIPWRKKPGGDDRSQDQLKTITGLLKKAASVVHADDPDEEGQLLVDEILEYTGCRLPVKRILINNNTTAAVRKALAAMRDNAEFAGLSAAAEARSVGDQLYGYNLTRAYTLAARSKGYQGLMSVGRVQTPILGLVVRRTRAFNAHTKACYYNVTGQFDVQGVTFPGRYQVAENDPVDEKGRLVDERHAKGVAEAARDRPARIVSAVTRSKEQHPPLPYSLLKLQTDASRKYGFKPDQTKDITQALRERHKLITYNRSDCEYLSDELHPEAPAVLAAIGKTAPVLAPAAQRGDPAIRSRAFNSAKVSAHHGIIPTETTADLANLSDGEQKIYLLIARAYIAQFWPQHLYDQTDVVVEAGGHRFALRANITTQPGWRVLYKNDAGNDDLDGDEGAVAIDVRSLQDGQAGSCTGAVAEKQETKPPPLYTMATLLSDLTRVAKYIRDERLRKLLLEKDKGKEGEHGGIGTPATRDSIIATLFDRLYLIEQGKNIVPTKTAEDFYDALPDQAKFPDMTALWHEQQKAIQAGERDTLSFVTELMGYVAGEVDRVKEQGLAIQVDLHPCPTCTKPLLRLRKKGTQDFFWGCSGFGGGCKYACEDKAGKPVPKTALEVSAQHKCGACERGLARRPNPKKKGAFWWSCSGYPECKQTYPDRKGQPDYSKAKTAA</sequence>
<evidence type="ECO:0000256" key="5">
    <source>
        <dbReference type="ARBA" id="ARBA00023029"/>
    </source>
</evidence>
<dbReference type="PROSITE" id="PS52039">
    <property type="entry name" value="TOPO_IA_2"/>
    <property type="match status" value="1"/>
</dbReference>
<proteinExistence type="inferred from homology"/>
<dbReference type="SMART" id="SM00437">
    <property type="entry name" value="TOP1Ac"/>
    <property type="match status" value="1"/>
</dbReference>
<accession>A0A2G8SYQ7</accession>
<reference evidence="15 16" key="1">
    <citation type="submission" date="2017-10" db="EMBL/GenBank/DDBJ databases">
        <title>Massilia psychrophilum sp. nov., a novel purple-pigmented bacterium isolated from Tianshan glacier, Xinjiang Municipality, China.</title>
        <authorList>
            <person name="Wang H."/>
        </authorList>
    </citation>
    <scope>NUCLEOTIDE SEQUENCE [LARGE SCALE GENOMIC DNA]</scope>
    <source>
        <strain evidence="15 16">JCM 30813</strain>
    </source>
</reference>
<protein>
    <recommendedName>
        <fullName evidence="3">DNA topoisomerase</fullName>
        <ecNumber evidence="3">5.6.2.1</ecNumber>
    </recommendedName>
    <alternativeName>
        <fullName evidence="11">Omega-protein</fullName>
    </alternativeName>
    <alternativeName>
        <fullName evidence="10">Relaxing enzyme</fullName>
    </alternativeName>
    <alternativeName>
        <fullName evidence="8">Swivelase</fullName>
    </alternativeName>
    <alternativeName>
        <fullName evidence="9">Untwisting enzyme</fullName>
    </alternativeName>
</protein>
<dbReference type="PANTHER" id="PTHR11390">
    <property type="entry name" value="PROKARYOTIC DNA TOPOISOMERASE"/>
    <property type="match status" value="1"/>
</dbReference>
<dbReference type="InterPro" id="IPR003601">
    <property type="entry name" value="Topo_IA_2"/>
</dbReference>
<dbReference type="NCBIfam" id="NF005829">
    <property type="entry name" value="PRK07726.1"/>
    <property type="match status" value="1"/>
</dbReference>
<dbReference type="GO" id="GO:0043597">
    <property type="term" value="C:cytoplasmic replication fork"/>
    <property type="evidence" value="ECO:0007669"/>
    <property type="project" value="TreeGrafter"/>
</dbReference>
<evidence type="ECO:0000313" key="15">
    <source>
        <dbReference type="EMBL" id="PIL38853.1"/>
    </source>
</evidence>
<comment type="catalytic activity">
    <reaction evidence="1">
        <text>ATP-independent breakage of single-stranded DNA, followed by passage and rejoining.</text>
        <dbReference type="EC" id="5.6.2.1"/>
    </reaction>
</comment>
<keyword evidence="7 15" id="KW-0413">Isomerase</keyword>
<dbReference type="OrthoDB" id="9803554at2"/>
<dbReference type="RefSeq" id="WP_099916882.1">
    <property type="nucleotide sequence ID" value="NZ_BMHS01000032.1"/>
</dbReference>
<dbReference type="Proteomes" id="UP000228593">
    <property type="component" value="Unassembled WGS sequence"/>
</dbReference>
<comment type="caution">
    <text evidence="15">The sequence shown here is derived from an EMBL/GenBank/DDBJ whole genome shotgun (WGS) entry which is preliminary data.</text>
</comment>
<dbReference type="InterPro" id="IPR034144">
    <property type="entry name" value="TOPRIM_TopoIII"/>
</dbReference>
<dbReference type="GO" id="GO:0003917">
    <property type="term" value="F:DNA topoisomerase type I (single strand cut, ATP-independent) activity"/>
    <property type="evidence" value="ECO:0007669"/>
    <property type="project" value="UniProtKB-EC"/>
</dbReference>
<feature type="region of interest" description="Disordered" evidence="12">
    <location>
        <begin position="711"/>
        <end position="732"/>
    </location>
</feature>
<evidence type="ECO:0000256" key="8">
    <source>
        <dbReference type="ARBA" id="ARBA00030003"/>
    </source>
</evidence>
<keyword evidence="5" id="KW-0799">Topoisomerase</keyword>
<dbReference type="SMART" id="SM00436">
    <property type="entry name" value="TOP1Bc"/>
    <property type="match status" value="1"/>
</dbReference>
<dbReference type="CDD" id="cd00186">
    <property type="entry name" value="TOP1Ac"/>
    <property type="match status" value="1"/>
</dbReference>
<evidence type="ECO:0000256" key="10">
    <source>
        <dbReference type="ARBA" id="ARBA00032235"/>
    </source>
</evidence>
<dbReference type="NCBIfam" id="TIGR01056">
    <property type="entry name" value="topB"/>
    <property type="match status" value="1"/>
</dbReference>
<dbReference type="PROSITE" id="PS50880">
    <property type="entry name" value="TOPRIM"/>
    <property type="match status" value="1"/>
</dbReference>
<dbReference type="GO" id="GO:0006310">
    <property type="term" value="P:DNA recombination"/>
    <property type="evidence" value="ECO:0007669"/>
    <property type="project" value="TreeGrafter"/>
</dbReference>
<gene>
    <name evidence="15" type="ORF">CR103_15580</name>
</gene>
<evidence type="ECO:0000256" key="2">
    <source>
        <dbReference type="ARBA" id="ARBA00009446"/>
    </source>
</evidence>
<dbReference type="EC" id="5.6.2.1" evidence="3"/>
<dbReference type="InterPro" id="IPR013825">
    <property type="entry name" value="Topo_IA_cen_sub2"/>
</dbReference>
<dbReference type="InterPro" id="IPR000380">
    <property type="entry name" value="Topo_IA"/>
</dbReference>
<dbReference type="InterPro" id="IPR013824">
    <property type="entry name" value="Topo_IA_cen_sub1"/>
</dbReference>
<dbReference type="PANTHER" id="PTHR11390:SF21">
    <property type="entry name" value="DNA TOPOISOMERASE 3-ALPHA"/>
    <property type="match status" value="1"/>
</dbReference>
<dbReference type="InterPro" id="IPR005738">
    <property type="entry name" value="TopoIII"/>
</dbReference>
<feature type="domain" description="Topo IA-type catalytic" evidence="14">
    <location>
        <begin position="151"/>
        <end position="612"/>
    </location>
</feature>
<evidence type="ECO:0000256" key="9">
    <source>
        <dbReference type="ARBA" id="ARBA00031985"/>
    </source>
</evidence>